<dbReference type="InterPro" id="IPR011009">
    <property type="entry name" value="Kinase-like_dom_sf"/>
</dbReference>
<name>A0A0A1U5D8_ENTIV</name>
<dbReference type="Gene3D" id="1.10.510.10">
    <property type="entry name" value="Transferase(Phosphotransferase) domain 1"/>
    <property type="match status" value="1"/>
</dbReference>
<dbReference type="GO" id="GO:0004672">
    <property type="term" value="F:protein kinase activity"/>
    <property type="evidence" value="ECO:0007669"/>
    <property type="project" value="InterPro"/>
</dbReference>
<proteinExistence type="predicted"/>
<dbReference type="Proteomes" id="UP000014680">
    <property type="component" value="Unassembled WGS sequence"/>
</dbReference>
<dbReference type="PROSITE" id="PS50011">
    <property type="entry name" value="PROTEIN_KINASE_DOM"/>
    <property type="match status" value="1"/>
</dbReference>
<dbReference type="GeneID" id="14887329"/>
<dbReference type="AlphaFoldDB" id="A0A0A1U5D8"/>
<evidence type="ECO:0000313" key="3">
    <source>
        <dbReference type="Proteomes" id="UP000014680"/>
    </source>
</evidence>
<keyword evidence="3" id="KW-1185">Reference proteome</keyword>
<dbReference type="InterPro" id="IPR053215">
    <property type="entry name" value="TKL_Ser/Thr_kinase"/>
</dbReference>
<dbReference type="OrthoDB" id="77629at2759"/>
<dbReference type="SMART" id="SM00220">
    <property type="entry name" value="S_TKc"/>
    <property type="match status" value="1"/>
</dbReference>
<dbReference type="KEGG" id="eiv:EIN_221480"/>
<accession>A0A0A1U5D8</accession>
<organism evidence="2 3">
    <name type="scientific">Entamoeba invadens IP1</name>
    <dbReference type="NCBI Taxonomy" id="370355"/>
    <lineage>
        <taxon>Eukaryota</taxon>
        <taxon>Amoebozoa</taxon>
        <taxon>Evosea</taxon>
        <taxon>Archamoebae</taxon>
        <taxon>Mastigamoebida</taxon>
        <taxon>Entamoebidae</taxon>
        <taxon>Entamoeba</taxon>
    </lineage>
</organism>
<dbReference type="GO" id="GO:0005524">
    <property type="term" value="F:ATP binding"/>
    <property type="evidence" value="ECO:0007669"/>
    <property type="project" value="InterPro"/>
</dbReference>
<dbReference type="VEuPathDB" id="AmoebaDB:EIN_221480"/>
<evidence type="ECO:0000259" key="1">
    <source>
        <dbReference type="PROSITE" id="PS50011"/>
    </source>
</evidence>
<dbReference type="InterPro" id="IPR000719">
    <property type="entry name" value="Prot_kinase_dom"/>
</dbReference>
<dbReference type="PANTHER" id="PTHR45756:SF1">
    <property type="entry name" value="PROTEIN KINASE DOMAIN CONTAINING PROTEIN"/>
    <property type="match status" value="1"/>
</dbReference>
<dbReference type="PANTHER" id="PTHR45756">
    <property type="entry name" value="PALMITOYLTRANSFERASE"/>
    <property type="match status" value="1"/>
</dbReference>
<gene>
    <name evidence="2" type="ORF">EIN_221480</name>
</gene>
<sequence length="171" mass="19900">KMMLDSAQGVKYLHNNDILHRDIKPENILVMSLENDVEINAKLTDFGSSRNVNKMVLDMTFTKGVGTPKYMPPEVLNRMHYEKSADVYSLGMTMCECFQWEKAFDPEKYRSWEIAEFISDGQRPSLDNINDELASVVKDCWRQKMYDRIPIEEVVKRLATIYSKPVLHTTQ</sequence>
<dbReference type="RefSeq" id="XP_004254816.1">
    <property type="nucleotide sequence ID" value="XM_004254768.1"/>
</dbReference>
<dbReference type="SUPFAM" id="SSF56112">
    <property type="entry name" value="Protein kinase-like (PK-like)"/>
    <property type="match status" value="1"/>
</dbReference>
<keyword evidence="2" id="KW-0808">Transferase</keyword>
<feature type="non-terminal residue" evidence="2">
    <location>
        <position position="1"/>
    </location>
</feature>
<dbReference type="InterPro" id="IPR008271">
    <property type="entry name" value="Ser/Thr_kinase_AS"/>
</dbReference>
<dbReference type="PROSITE" id="PS00108">
    <property type="entry name" value="PROTEIN_KINASE_ST"/>
    <property type="match status" value="1"/>
</dbReference>
<feature type="domain" description="Protein kinase" evidence="1">
    <location>
        <begin position="1"/>
        <end position="167"/>
    </location>
</feature>
<keyword evidence="2" id="KW-0418">Kinase</keyword>
<protein>
    <submittedName>
        <fullName evidence="2">Tyrosine kinase, putative</fullName>
    </submittedName>
</protein>
<reference evidence="2 3" key="1">
    <citation type="submission" date="2012-10" db="EMBL/GenBank/DDBJ databases">
        <authorList>
            <person name="Zafar N."/>
            <person name="Inman J."/>
            <person name="Hall N."/>
            <person name="Lorenzi H."/>
            <person name="Caler E."/>
        </authorList>
    </citation>
    <scope>NUCLEOTIDE SEQUENCE [LARGE SCALE GENOMIC DNA]</scope>
    <source>
        <strain evidence="2 3">IP1</strain>
    </source>
</reference>
<dbReference type="EMBL" id="KB206756">
    <property type="protein sequence ID" value="ELP88045.1"/>
    <property type="molecule type" value="Genomic_DNA"/>
</dbReference>
<evidence type="ECO:0000313" key="2">
    <source>
        <dbReference type="EMBL" id="ELP88045.1"/>
    </source>
</evidence>
<dbReference type="Pfam" id="PF00069">
    <property type="entry name" value="Pkinase"/>
    <property type="match status" value="1"/>
</dbReference>